<dbReference type="RefSeq" id="WP_234612305.1">
    <property type="nucleotide sequence ID" value="NZ_CP098806.1"/>
</dbReference>
<feature type="domain" description="Glycosyltransferase 2-like" evidence="2">
    <location>
        <begin position="3"/>
        <end position="119"/>
    </location>
</feature>
<dbReference type="CDD" id="cd02511">
    <property type="entry name" value="Beta4Glucosyltransferase"/>
    <property type="match status" value="1"/>
</dbReference>
<dbReference type="PANTHER" id="PTHR43630">
    <property type="entry name" value="POLY-BETA-1,6-N-ACETYL-D-GLUCOSAMINE SYNTHASE"/>
    <property type="match status" value="1"/>
</dbReference>
<dbReference type="Gene3D" id="3.90.550.10">
    <property type="entry name" value="Spore Coat Polysaccharide Biosynthesis Protein SpsA, Chain A"/>
    <property type="match status" value="1"/>
</dbReference>
<name>A0A9X1P9L6_9BACT</name>
<comment type="caution">
    <text evidence="3">The sequence shown here is derived from an EMBL/GenBank/DDBJ whole genome shotgun (WGS) entry which is preliminary data.</text>
</comment>
<evidence type="ECO:0000259" key="2">
    <source>
        <dbReference type="Pfam" id="PF00535"/>
    </source>
</evidence>
<dbReference type="AlphaFoldDB" id="A0A9X1P9L6"/>
<comment type="similarity">
    <text evidence="1">Belongs to the glycosyltransferase 2 family. WaaE/KdtX subfamily.</text>
</comment>
<dbReference type="Pfam" id="PF00535">
    <property type="entry name" value="Glycos_transf_2"/>
    <property type="match status" value="1"/>
</dbReference>
<keyword evidence="4" id="KW-1185">Reference proteome</keyword>
<protein>
    <submittedName>
        <fullName evidence="3">Glycosyltransferase family 2 protein</fullName>
    </submittedName>
</protein>
<evidence type="ECO:0000256" key="1">
    <source>
        <dbReference type="ARBA" id="ARBA00038494"/>
    </source>
</evidence>
<gene>
    <name evidence="3" type="ORF">LXM24_07205</name>
</gene>
<proteinExistence type="inferred from homology"/>
<dbReference type="InterPro" id="IPR001173">
    <property type="entry name" value="Glyco_trans_2-like"/>
</dbReference>
<dbReference type="InterPro" id="IPR029044">
    <property type="entry name" value="Nucleotide-diphossugar_trans"/>
</dbReference>
<dbReference type="SUPFAM" id="SSF53448">
    <property type="entry name" value="Nucleotide-diphospho-sugar transferases"/>
    <property type="match status" value="1"/>
</dbReference>
<organism evidence="3 4">
    <name type="scientific">Dyadobacter fanqingshengii</name>
    <dbReference type="NCBI Taxonomy" id="2906443"/>
    <lineage>
        <taxon>Bacteria</taxon>
        <taxon>Pseudomonadati</taxon>
        <taxon>Bacteroidota</taxon>
        <taxon>Cytophagia</taxon>
        <taxon>Cytophagales</taxon>
        <taxon>Spirosomataceae</taxon>
        <taxon>Dyadobacter</taxon>
    </lineage>
</organism>
<reference evidence="3" key="1">
    <citation type="submission" date="2021-12" db="EMBL/GenBank/DDBJ databases">
        <title>Novel species in genus Dyadobacter.</title>
        <authorList>
            <person name="Ma C."/>
        </authorList>
    </citation>
    <scope>NUCLEOTIDE SEQUENCE</scope>
    <source>
        <strain evidence="3">CY399</strain>
    </source>
</reference>
<evidence type="ECO:0000313" key="3">
    <source>
        <dbReference type="EMBL" id="MCF0039868.1"/>
    </source>
</evidence>
<sequence>MISVVILTKNEEKDLPLCLASLRWSNDIHILDSGSTDRTVEIGEAHFAKIWHNDFESFGKQRNYALDHIHFRYDWILFLDADEIVTDDFLIEMRLAVLTAPKDVAGFYCCWKMMYENRWLKNCDNFPKWQFRLMRKDHARFKDFGHGQKEDQVMGKIEYLREPYLHYGFSKGWSHWINRHNRYSDEEAFSRINDCPPFKNIFSNHSSERNPALKSWLSRLHLWPMIRFLQAYLLNLGFLEGRPGLIYCVNIAYYEFLIQIKMRELKNKKPPKPEEFKMADALIF</sequence>
<evidence type="ECO:0000313" key="4">
    <source>
        <dbReference type="Proteomes" id="UP001139700"/>
    </source>
</evidence>
<dbReference type="PANTHER" id="PTHR43630:SF2">
    <property type="entry name" value="GLYCOSYLTRANSFERASE"/>
    <property type="match status" value="1"/>
</dbReference>
<dbReference type="Proteomes" id="UP001139700">
    <property type="component" value="Unassembled WGS sequence"/>
</dbReference>
<dbReference type="EMBL" id="JAJTTA010000002">
    <property type="protein sequence ID" value="MCF0039868.1"/>
    <property type="molecule type" value="Genomic_DNA"/>
</dbReference>
<accession>A0A9X1P9L6</accession>